<gene>
    <name evidence="3" type="ORF">KIK155_LOCUS20370</name>
    <name evidence="4" type="ORF">TOA249_LOCUS31756</name>
</gene>
<dbReference type="EMBL" id="CAJNYV010003574">
    <property type="protein sequence ID" value="CAF3589526.1"/>
    <property type="molecule type" value="Genomic_DNA"/>
</dbReference>
<accession>A0A818M4V5</accession>
<keyword evidence="2" id="KW-1133">Transmembrane helix</keyword>
<organism evidence="3 5">
    <name type="scientific">Rotaria socialis</name>
    <dbReference type="NCBI Taxonomy" id="392032"/>
    <lineage>
        <taxon>Eukaryota</taxon>
        <taxon>Metazoa</taxon>
        <taxon>Spiralia</taxon>
        <taxon>Gnathifera</taxon>
        <taxon>Rotifera</taxon>
        <taxon>Eurotatoria</taxon>
        <taxon>Bdelloidea</taxon>
        <taxon>Philodinida</taxon>
        <taxon>Philodinidae</taxon>
        <taxon>Rotaria</taxon>
    </lineage>
</organism>
<evidence type="ECO:0000313" key="5">
    <source>
        <dbReference type="Proteomes" id="UP000663865"/>
    </source>
</evidence>
<feature type="non-terminal residue" evidence="3">
    <location>
        <position position="1"/>
    </location>
</feature>
<dbReference type="AlphaFoldDB" id="A0A818M4V5"/>
<evidence type="ECO:0000256" key="2">
    <source>
        <dbReference type="SAM" id="Phobius"/>
    </source>
</evidence>
<evidence type="ECO:0000313" key="3">
    <source>
        <dbReference type="EMBL" id="CAF3589526.1"/>
    </source>
</evidence>
<keyword evidence="2" id="KW-0812">Transmembrane</keyword>
<reference evidence="3" key="1">
    <citation type="submission" date="2021-02" db="EMBL/GenBank/DDBJ databases">
        <authorList>
            <person name="Nowell W R."/>
        </authorList>
    </citation>
    <scope>NUCLEOTIDE SEQUENCE</scope>
</reference>
<name>A0A818M4V5_9BILA</name>
<dbReference type="Proteomes" id="UP000663838">
    <property type="component" value="Unassembled WGS sequence"/>
</dbReference>
<evidence type="ECO:0000256" key="1">
    <source>
        <dbReference type="SAM" id="MobiDB-lite"/>
    </source>
</evidence>
<evidence type="ECO:0000313" key="4">
    <source>
        <dbReference type="EMBL" id="CAF4916131.1"/>
    </source>
</evidence>
<dbReference type="Proteomes" id="UP000663865">
    <property type="component" value="Unassembled WGS sequence"/>
</dbReference>
<feature type="transmembrane region" description="Helical" evidence="2">
    <location>
        <begin position="73"/>
        <end position="90"/>
    </location>
</feature>
<dbReference type="EMBL" id="CAJOBS010006772">
    <property type="protein sequence ID" value="CAF4916131.1"/>
    <property type="molecule type" value="Genomic_DNA"/>
</dbReference>
<protein>
    <submittedName>
        <fullName evidence="3">Uncharacterized protein</fullName>
    </submittedName>
</protein>
<feature type="region of interest" description="Disordered" evidence="1">
    <location>
        <begin position="1"/>
        <end position="31"/>
    </location>
</feature>
<sequence>SSAKVRQYFADADADADAKKSAEPADSDADAERSAHHYLKAYLADTHRYDPAVIAQFLQFELKIALVLPHFPVLYYLLNIIVHIIILWRYNL</sequence>
<proteinExistence type="predicted"/>
<keyword evidence="2" id="KW-0472">Membrane</keyword>
<comment type="caution">
    <text evidence="3">The sequence shown here is derived from an EMBL/GenBank/DDBJ whole genome shotgun (WGS) entry which is preliminary data.</text>
</comment>